<comment type="caution">
    <text evidence="2">The sequence shown here is derived from an EMBL/GenBank/DDBJ whole genome shotgun (WGS) entry which is preliminary data.</text>
</comment>
<gene>
    <name evidence="2" type="ORF">LCGC14_2815410</name>
</gene>
<organism evidence="2">
    <name type="scientific">marine sediment metagenome</name>
    <dbReference type="NCBI Taxonomy" id="412755"/>
    <lineage>
        <taxon>unclassified sequences</taxon>
        <taxon>metagenomes</taxon>
        <taxon>ecological metagenomes</taxon>
    </lineage>
</organism>
<evidence type="ECO:0008006" key="3">
    <source>
        <dbReference type="Google" id="ProtNLM"/>
    </source>
</evidence>
<evidence type="ECO:0000256" key="1">
    <source>
        <dbReference type="SAM" id="MobiDB-lite"/>
    </source>
</evidence>
<dbReference type="EMBL" id="LAZR01053209">
    <property type="protein sequence ID" value="KKK81246.1"/>
    <property type="molecule type" value="Genomic_DNA"/>
</dbReference>
<feature type="region of interest" description="Disordered" evidence="1">
    <location>
        <begin position="174"/>
        <end position="201"/>
    </location>
</feature>
<protein>
    <recommendedName>
        <fullName evidence="3">Phage replisome organiser N-terminal domain-containing protein</fullName>
    </recommendedName>
</protein>
<evidence type="ECO:0000313" key="2">
    <source>
        <dbReference type="EMBL" id="KKK81246.1"/>
    </source>
</evidence>
<reference evidence="2" key="1">
    <citation type="journal article" date="2015" name="Nature">
        <title>Complex archaea that bridge the gap between prokaryotes and eukaryotes.</title>
        <authorList>
            <person name="Spang A."/>
            <person name="Saw J.H."/>
            <person name="Jorgensen S.L."/>
            <person name="Zaremba-Niedzwiedzka K."/>
            <person name="Martijn J."/>
            <person name="Lind A.E."/>
            <person name="van Eijk R."/>
            <person name="Schleper C."/>
            <person name="Guy L."/>
            <person name="Ettema T.J."/>
        </authorList>
    </citation>
    <scope>NUCLEOTIDE SEQUENCE</scope>
</reference>
<sequence>MTRGRKARTWIKVDCEGILRGSINYLLTLDGQAIWVKMIALSEVCGGRPGYIEDNNESGLPHEYIAQELHCKVELLDTVLEKMTQDGAVNVNGSGSIHLVNFHHYQFSEYDRQKPYREAKKKVSFEEYVEEIRPEYADLNFGNELKKFHLYWSEGARHLHRPKLAVKNWMDNARKFGKDKKPGSRELPTTQQMKDEYDQGG</sequence>
<name>A0A0F9B9W3_9ZZZZ</name>
<feature type="compositionally biased region" description="Basic and acidic residues" evidence="1">
    <location>
        <begin position="174"/>
        <end position="184"/>
    </location>
</feature>
<dbReference type="AlphaFoldDB" id="A0A0F9B9W3"/>
<accession>A0A0F9B9W3</accession>
<proteinExistence type="predicted"/>